<comment type="catalytic activity">
    <reaction evidence="8 11">
        <text>an N-terminal (5-L-glutamyl)-[peptide] + an alpha-amino acid = 5-L-glutamyl amino acid + an N-terminal L-alpha-aminoacyl-[peptide]</text>
        <dbReference type="Rhea" id="RHEA:23904"/>
        <dbReference type="Rhea" id="RHEA-COMP:9780"/>
        <dbReference type="Rhea" id="RHEA-COMP:9795"/>
        <dbReference type="ChEBI" id="CHEBI:77644"/>
        <dbReference type="ChEBI" id="CHEBI:78597"/>
        <dbReference type="ChEBI" id="CHEBI:78599"/>
        <dbReference type="ChEBI" id="CHEBI:78608"/>
        <dbReference type="EC" id="2.3.2.2"/>
    </reaction>
</comment>
<protein>
    <recommendedName>
        <fullName evidence="11">Glutathione hydrolase proenzyme</fullName>
        <ecNumber evidence="11">2.3.2.2</ecNumber>
        <ecNumber evidence="11">3.4.19.13</ecNumber>
    </recommendedName>
    <component>
        <recommendedName>
            <fullName evidence="11">Glutathione hydrolase large chain</fullName>
        </recommendedName>
    </component>
    <component>
        <recommendedName>
            <fullName evidence="11">Glutathione hydrolase small chain</fullName>
        </recommendedName>
    </component>
</protein>
<dbReference type="Pfam" id="PF01019">
    <property type="entry name" value="G_glu_transpept"/>
    <property type="match status" value="1"/>
</dbReference>
<feature type="binding site" evidence="10">
    <location>
        <position position="457"/>
    </location>
    <ligand>
        <name>L-glutamate</name>
        <dbReference type="ChEBI" id="CHEBI:29985"/>
    </ligand>
</feature>
<comment type="subunit">
    <text evidence="11">This enzyme consists of two polypeptide chains, which are synthesized in precursor form from a single polypeptide.</text>
</comment>
<keyword evidence="11" id="KW-0317">Glutathione biosynthesis</keyword>
<dbReference type="UniPathway" id="UPA00204"/>
<dbReference type="EC" id="2.3.2.2" evidence="11"/>
<dbReference type="PANTHER" id="PTHR43199">
    <property type="entry name" value="GLUTATHIONE HYDROLASE"/>
    <property type="match status" value="1"/>
</dbReference>
<dbReference type="GO" id="GO:0103068">
    <property type="term" value="F:leukotriene C4 gamma-glutamyl transferase activity"/>
    <property type="evidence" value="ECO:0007669"/>
    <property type="project" value="UniProtKB-EC"/>
</dbReference>
<dbReference type="InterPro" id="IPR000101">
    <property type="entry name" value="GGT_peptidase"/>
</dbReference>
<sequence length="597" mass="64044">MNKKRVLFRSFVLGLAIELGLAFAPGIALAKGPLDPLQKAMVAEDINPEAATGRVQHKVVHAAHFMVTSANPLASEAGLAMLKQGGNAVDALIAAQWVLNLVEPQSSGLGGGAFIVSYDARQHRVRAFDGRETAPAAARSDRFMRGHKAMPFWDAVNSGRSVGTPGVLRALALLHNQQGHLPWKALFAPAIQLAEEGFEVSPRLHALLEQNTALRQQPAAAAYFYQPDGHAWPVGHRLRNPALAQVLRKIAEQGPDAFYTGPIAQDIVDAIAHHPVPGDMTLADLAGYRAVERAPVCTPYKSYELCGMPPPSSGPLAVMQMLKILSHTPIDHYPVDSLMAVHYFAEAGKLAYADRDFYVADPDFVDVPVHAMLDAKYLALRAGLIRADRSIGVAPPGDPAHMLARRGRDDSPEIPSTTHIVVVDAQSNVVSMTSTIESAFGSKIFVDGFLLNNQLTDFSLSNVDAQGKPVANRVEPLKRPRSSMSPMIVLKDGKPFMAIGSPGGSAIINFVAKTLRGVLDRGLDIQQAIDLPNRGSRNRFTELEKNTDLHGLAAGLRAMGHDVREVDFPSGLQGVVFTPQGLEGGADPRREGEAVGG</sequence>
<dbReference type="EC" id="3.4.19.13" evidence="11"/>
<dbReference type="PRINTS" id="PR01210">
    <property type="entry name" value="GGTRANSPTASE"/>
</dbReference>
<dbReference type="NCBIfam" id="TIGR00066">
    <property type="entry name" value="g_glut_trans"/>
    <property type="match status" value="1"/>
</dbReference>
<dbReference type="Gene3D" id="3.60.20.40">
    <property type="match status" value="1"/>
</dbReference>
<evidence type="ECO:0000256" key="12">
    <source>
        <dbReference type="SAM" id="MobiDB-lite"/>
    </source>
</evidence>
<keyword evidence="7 11" id="KW-0012">Acyltransferase</keyword>
<keyword evidence="5 11" id="KW-0378">Hydrolase</keyword>
<evidence type="ECO:0000256" key="8">
    <source>
        <dbReference type="ARBA" id="ARBA00047417"/>
    </source>
</evidence>
<feature type="region of interest" description="Disordered" evidence="12">
    <location>
        <begin position="578"/>
        <end position="597"/>
    </location>
</feature>
<comment type="similarity">
    <text evidence="3 11">Belongs to the gamma-glutamyltransferase family.</text>
</comment>
<keyword evidence="6 11" id="KW-0865">Zymogen</keyword>
<feature type="binding site" evidence="10">
    <location>
        <begin position="482"/>
        <end position="483"/>
    </location>
    <ligand>
        <name>L-glutamate</name>
        <dbReference type="ChEBI" id="CHEBI:29985"/>
    </ligand>
</feature>
<feature type="binding site" evidence="10">
    <location>
        <position position="504"/>
    </location>
    <ligand>
        <name>L-glutamate</name>
        <dbReference type="ChEBI" id="CHEBI:29985"/>
    </ligand>
</feature>
<evidence type="ECO:0000256" key="10">
    <source>
        <dbReference type="PIRSR" id="PIRSR600101-2"/>
    </source>
</evidence>
<evidence type="ECO:0000256" key="2">
    <source>
        <dbReference type="ARBA" id="ARBA00001089"/>
    </source>
</evidence>
<dbReference type="GO" id="GO:0036374">
    <property type="term" value="F:glutathione hydrolase activity"/>
    <property type="evidence" value="ECO:0007669"/>
    <property type="project" value="UniProtKB-UniRule"/>
</dbReference>
<comment type="catalytic activity">
    <reaction evidence="1 11">
        <text>an S-substituted glutathione + H2O = an S-substituted L-cysteinylglycine + L-glutamate</text>
        <dbReference type="Rhea" id="RHEA:59468"/>
        <dbReference type="ChEBI" id="CHEBI:15377"/>
        <dbReference type="ChEBI" id="CHEBI:29985"/>
        <dbReference type="ChEBI" id="CHEBI:90779"/>
        <dbReference type="ChEBI" id="CHEBI:143103"/>
        <dbReference type="EC" id="3.4.19.13"/>
    </reaction>
</comment>
<gene>
    <name evidence="13" type="ORF">EDC26_11023</name>
</gene>
<evidence type="ECO:0000256" key="6">
    <source>
        <dbReference type="ARBA" id="ARBA00023145"/>
    </source>
</evidence>
<dbReference type="GO" id="GO:0006750">
    <property type="term" value="P:glutathione biosynthetic process"/>
    <property type="evidence" value="ECO:0007669"/>
    <property type="project" value="UniProtKB-KW"/>
</dbReference>
<dbReference type="InterPro" id="IPR051792">
    <property type="entry name" value="GGT_bact"/>
</dbReference>
<dbReference type="AlphaFoldDB" id="A0A4R3LXG0"/>
<reference evidence="13 14" key="1">
    <citation type="submission" date="2019-03" db="EMBL/GenBank/DDBJ databases">
        <title>Genomic Encyclopedia of Type Strains, Phase IV (KMG-IV): sequencing the most valuable type-strain genomes for metagenomic binning, comparative biology and taxonomic classification.</title>
        <authorList>
            <person name="Goeker M."/>
        </authorList>
    </citation>
    <scope>NUCLEOTIDE SEQUENCE [LARGE SCALE GENOMIC DNA]</scope>
    <source>
        <strain evidence="13 14">DSM 24591</strain>
    </source>
</reference>
<proteinExistence type="inferred from homology"/>
<evidence type="ECO:0000256" key="11">
    <source>
        <dbReference type="RuleBase" id="RU368036"/>
    </source>
</evidence>
<dbReference type="InterPro" id="IPR043138">
    <property type="entry name" value="GGT_lsub"/>
</dbReference>
<organism evidence="13 14">
    <name type="scientific">Paralcaligenes ureilyticus</name>
    <dbReference type="NCBI Taxonomy" id="627131"/>
    <lineage>
        <taxon>Bacteria</taxon>
        <taxon>Pseudomonadati</taxon>
        <taxon>Pseudomonadota</taxon>
        <taxon>Betaproteobacteria</taxon>
        <taxon>Burkholderiales</taxon>
        <taxon>Alcaligenaceae</taxon>
        <taxon>Paralcaligenes</taxon>
    </lineage>
</organism>
<dbReference type="Gene3D" id="1.10.246.130">
    <property type="match status" value="1"/>
</dbReference>
<name>A0A4R3LXG0_9BURK</name>
<keyword evidence="14" id="KW-1185">Reference proteome</keyword>
<feature type="binding site" evidence="10">
    <location>
        <position position="131"/>
    </location>
    <ligand>
        <name>L-glutamate</name>
        <dbReference type="ChEBI" id="CHEBI:29985"/>
    </ligand>
</feature>
<evidence type="ECO:0000256" key="4">
    <source>
        <dbReference type="ARBA" id="ARBA00022679"/>
    </source>
</evidence>
<evidence type="ECO:0000256" key="5">
    <source>
        <dbReference type="ARBA" id="ARBA00022801"/>
    </source>
</evidence>
<evidence type="ECO:0000256" key="3">
    <source>
        <dbReference type="ARBA" id="ARBA00009381"/>
    </source>
</evidence>
<dbReference type="SUPFAM" id="SSF56235">
    <property type="entry name" value="N-terminal nucleophile aminohydrolases (Ntn hydrolases)"/>
    <property type="match status" value="1"/>
</dbReference>
<dbReference type="InterPro" id="IPR029055">
    <property type="entry name" value="Ntn_hydrolases_N"/>
</dbReference>
<feature type="active site" description="Nucleophile" evidence="9">
    <location>
        <position position="417"/>
    </location>
</feature>
<feature type="compositionally biased region" description="Basic and acidic residues" evidence="12">
    <location>
        <begin position="586"/>
        <end position="597"/>
    </location>
</feature>
<comment type="PTM">
    <text evidence="11">Cleaved by autocatalysis into a large and a small subunit.</text>
</comment>
<dbReference type="PANTHER" id="PTHR43199:SF1">
    <property type="entry name" value="GLUTATHIONE HYDROLASE PROENZYME"/>
    <property type="match status" value="1"/>
</dbReference>
<evidence type="ECO:0000256" key="1">
    <source>
        <dbReference type="ARBA" id="ARBA00001049"/>
    </source>
</evidence>
<comment type="caution">
    <text evidence="13">The sequence shown here is derived from an EMBL/GenBank/DDBJ whole genome shotgun (WGS) entry which is preliminary data.</text>
</comment>
<evidence type="ECO:0000313" key="13">
    <source>
        <dbReference type="EMBL" id="TCT05283.1"/>
    </source>
</evidence>
<evidence type="ECO:0000256" key="7">
    <source>
        <dbReference type="ARBA" id="ARBA00023315"/>
    </source>
</evidence>
<evidence type="ECO:0000256" key="9">
    <source>
        <dbReference type="PIRSR" id="PIRSR600101-1"/>
    </source>
</evidence>
<dbReference type="InterPro" id="IPR043137">
    <property type="entry name" value="GGT_ssub_C"/>
</dbReference>
<keyword evidence="4 11" id="KW-0808">Transferase</keyword>
<dbReference type="OrthoDB" id="5297205at2"/>
<comment type="catalytic activity">
    <reaction evidence="2 11">
        <text>glutathione + H2O = L-cysteinylglycine + L-glutamate</text>
        <dbReference type="Rhea" id="RHEA:28807"/>
        <dbReference type="ChEBI" id="CHEBI:15377"/>
        <dbReference type="ChEBI" id="CHEBI:29985"/>
        <dbReference type="ChEBI" id="CHEBI:57925"/>
        <dbReference type="ChEBI" id="CHEBI:61694"/>
        <dbReference type="EC" id="3.4.19.13"/>
    </reaction>
</comment>
<dbReference type="EMBL" id="SMAJ01000010">
    <property type="protein sequence ID" value="TCT05283.1"/>
    <property type="molecule type" value="Genomic_DNA"/>
</dbReference>
<dbReference type="Proteomes" id="UP000295525">
    <property type="component" value="Unassembled WGS sequence"/>
</dbReference>
<dbReference type="GO" id="GO:0006751">
    <property type="term" value="P:glutathione catabolic process"/>
    <property type="evidence" value="ECO:0007669"/>
    <property type="project" value="UniProtKB-UniRule"/>
</dbReference>
<evidence type="ECO:0000313" key="14">
    <source>
        <dbReference type="Proteomes" id="UP000295525"/>
    </source>
</evidence>
<comment type="pathway">
    <text evidence="11">Sulfur metabolism; glutathione metabolism.</text>
</comment>
<accession>A0A4R3LXG0</accession>